<comment type="caution">
    <text evidence="3">The sequence shown here is derived from an EMBL/GenBank/DDBJ whole genome shotgun (WGS) entry which is preliminary data.</text>
</comment>
<keyword evidence="1" id="KW-0732">Signal</keyword>
<proteinExistence type="predicted"/>
<feature type="domain" description="Haem-binding uptake Tiki superfamily ChaN" evidence="2">
    <location>
        <begin position="62"/>
        <end position="259"/>
    </location>
</feature>
<dbReference type="Pfam" id="PF04187">
    <property type="entry name" value="Cofac_haem_bdg"/>
    <property type="match status" value="1"/>
</dbReference>
<dbReference type="SUPFAM" id="SSF159501">
    <property type="entry name" value="EreA/ChaN-like"/>
    <property type="match status" value="1"/>
</dbReference>
<name>A0ABW5CA67_9PROT</name>
<dbReference type="InterPro" id="IPR007314">
    <property type="entry name" value="Cofac_haem-bd_dom"/>
</dbReference>
<evidence type="ECO:0000256" key="1">
    <source>
        <dbReference type="SAM" id="SignalP"/>
    </source>
</evidence>
<evidence type="ECO:0000313" key="3">
    <source>
        <dbReference type="EMBL" id="MFD2233621.1"/>
    </source>
</evidence>
<keyword evidence="4" id="KW-1185">Reference proteome</keyword>
<keyword evidence="3" id="KW-0449">Lipoprotein</keyword>
<dbReference type="Proteomes" id="UP001597296">
    <property type="component" value="Unassembled WGS sequence"/>
</dbReference>
<evidence type="ECO:0000313" key="4">
    <source>
        <dbReference type="Proteomes" id="UP001597296"/>
    </source>
</evidence>
<dbReference type="EMBL" id="JBHUIY010000011">
    <property type="protein sequence ID" value="MFD2233621.1"/>
    <property type="molecule type" value="Genomic_DNA"/>
</dbReference>
<dbReference type="Gene3D" id="3.40.50.11550">
    <property type="match status" value="2"/>
</dbReference>
<feature type="chain" id="PRO_5045890692" evidence="1">
    <location>
        <begin position="22"/>
        <end position="323"/>
    </location>
</feature>
<reference evidence="4" key="1">
    <citation type="journal article" date="2019" name="Int. J. Syst. Evol. Microbiol.">
        <title>The Global Catalogue of Microorganisms (GCM) 10K type strain sequencing project: providing services to taxonomists for standard genome sequencing and annotation.</title>
        <authorList>
            <consortium name="The Broad Institute Genomics Platform"/>
            <consortium name="The Broad Institute Genome Sequencing Center for Infectious Disease"/>
            <person name="Wu L."/>
            <person name="Ma J."/>
        </authorList>
    </citation>
    <scope>NUCLEOTIDE SEQUENCE [LARGE SCALE GENOMIC DNA]</scope>
    <source>
        <strain evidence="4">KCTC 15012</strain>
    </source>
</reference>
<accession>A0ABW5CA67</accession>
<sequence length="323" mass="33326">MSVRRLLAVLLLLVPPMFASACAELPSPPLPPVPALASSHPLAGRIWAPADGRFVTPAEAVALLAGAGAVGLGETHDNPDHHALQAWLVAALAAAGPAPTVAFEMIDQDRQGALDAARAGPLDQFGAAMAWEARGWPAWRLYQPIAAAALAAGGRLAGANLPAALTRPVARGTAPAELIARLGLDQPLPEAEQADLAEEIRASHCGLMPEAAIPGMVRVQQARDASMAETVAALAGTGPVVLIAGAGHVRADRGVPARLRRLAPGLVMRTVGLVEVAEGETDPAAVAARFHAATVPFDLVWFTGRPEREDPCAALRRRQGATP</sequence>
<gene>
    <name evidence="3" type="ORF">ACFSNB_07380</name>
</gene>
<feature type="signal peptide" evidence="1">
    <location>
        <begin position="1"/>
        <end position="21"/>
    </location>
</feature>
<dbReference type="CDD" id="cd14727">
    <property type="entry name" value="ChanN-like"/>
    <property type="match status" value="1"/>
</dbReference>
<dbReference type="PROSITE" id="PS51257">
    <property type="entry name" value="PROKAR_LIPOPROTEIN"/>
    <property type="match status" value="1"/>
</dbReference>
<protein>
    <submittedName>
        <fullName evidence="3">ChaN family lipoprotein</fullName>
    </submittedName>
</protein>
<dbReference type="RefSeq" id="WP_377315442.1">
    <property type="nucleotide sequence ID" value="NZ_JBHUIY010000011.1"/>
</dbReference>
<evidence type="ECO:0000259" key="2">
    <source>
        <dbReference type="Pfam" id="PF04187"/>
    </source>
</evidence>
<organism evidence="3 4">
    <name type="scientific">Phaeospirillum tilakii</name>
    <dbReference type="NCBI Taxonomy" id="741673"/>
    <lineage>
        <taxon>Bacteria</taxon>
        <taxon>Pseudomonadati</taxon>
        <taxon>Pseudomonadota</taxon>
        <taxon>Alphaproteobacteria</taxon>
        <taxon>Rhodospirillales</taxon>
        <taxon>Rhodospirillaceae</taxon>
        <taxon>Phaeospirillum</taxon>
    </lineage>
</organism>